<keyword evidence="15" id="KW-1185">Reference proteome</keyword>
<dbReference type="PANTHER" id="PTHR47950:SF4">
    <property type="entry name" value="GERANIOL 8-HYDROXYLASE-LIKE"/>
    <property type="match status" value="1"/>
</dbReference>
<gene>
    <name evidence="14" type="ORF">LIER_16714</name>
</gene>
<dbReference type="PANTHER" id="PTHR47950">
    <property type="entry name" value="CYTOCHROME P450, FAMILY 76, SUBFAMILY C, POLYPEPTIDE 5-RELATED"/>
    <property type="match status" value="1"/>
</dbReference>
<keyword evidence="9 12" id="KW-0503">Monooxygenase</keyword>
<feature type="binding site" description="axial binding residue" evidence="11">
    <location>
        <position position="442"/>
    </location>
    <ligand>
        <name>heme</name>
        <dbReference type="ChEBI" id="CHEBI:30413"/>
    </ligand>
    <ligandPart>
        <name>Fe</name>
        <dbReference type="ChEBI" id="CHEBI:18248"/>
    </ligandPart>
</feature>
<keyword evidence="5 11" id="KW-0479">Metal-binding</keyword>
<dbReference type="GO" id="GO:0004497">
    <property type="term" value="F:monooxygenase activity"/>
    <property type="evidence" value="ECO:0007669"/>
    <property type="project" value="UniProtKB-KW"/>
</dbReference>
<comment type="caution">
    <text evidence="14">The sequence shown here is derived from an EMBL/GenBank/DDBJ whole genome shotgun (WGS) entry which is preliminary data.</text>
</comment>
<reference evidence="14 15" key="1">
    <citation type="submission" date="2024-01" db="EMBL/GenBank/DDBJ databases">
        <title>The complete chloroplast genome sequence of Lithospermum erythrorhizon: insights into the phylogenetic relationship among Boraginaceae species and the maternal lineages of purple gromwells.</title>
        <authorList>
            <person name="Okada T."/>
            <person name="Watanabe K."/>
        </authorList>
    </citation>
    <scope>NUCLEOTIDE SEQUENCE [LARGE SCALE GENOMIC DNA]</scope>
</reference>
<evidence type="ECO:0000256" key="2">
    <source>
        <dbReference type="ARBA" id="ARBA00010617"/>
    </source>
</evidence>
<dbReference type="CDD" id="cd11073">
    <property type="entry name" value="CYP76-like"/>
    <property type="match status" value="1"/>
</dbReference>
<accession>A0AAV3QD40</accession>
<sequence length="508" mass="57779">MDFNHIQLVLAIVISMVFFHCLEILFRKLKKFPPFPIPLPLIGNLHLVGKKPHKSFGDLAKIYGPIMSLKLGQVTTVVITSPAIAREVLQKHDLAFSSRYPPNAVHALDHYKYSVAWIPVGPRFRSLRKIMNTNIFSGNRLDANQHLRLAKIQELVSYCNRYCETGEALDIGRAVFRTTLNLISNTIFSKDLTDPFSDSDKDDEFKDLISNIFAEVGKPNLLDCYPILEIIYPHGIKRRSGVYFEQMFKICGAMIDERLEQRKALDGPKFHDMLDILLTSSEENPEDIDRKHIEHLCLDLFSAATDSTTSTVEWAMAEVLKCPRVMKKIQEELAQVIGRGKILEEIDIARLPYLNCIVKETFRLHPAAPLLIPRKVEEDVQVCGYVVPKGSKIFVNTWAIGRDPSVWEDSLLYKPERFLQCDIDVRGRDYELIPFGAGRRMCPGLPLANRMVPMMLGTMLNLFEWKLEGGLLVEQLDMEEKDGVILKKAIPLLAVPIPVQAWRGDPTL</sequence>
<evidence type="ECO:0000256" key="7">
    <source>
        <dbReference type="ARBA" id="ARBA00023002"/>
    </source>
</evidence>
<evidence type="ECO:0000256" key="6">
    <source>
        <dbReference type="ARBA" id="ARBA00022989"/>
    </source>
</evidence>
<evidence type="ECO:0000256" key="3">
    <source>
        <dbReference type="ARBA" id="ARBA00022617"/>
    </source>
</evidence>
<keyword evidence="3 11" id="KW-0349">Heme</keyword>
<keyword evidence="6 13" id="KW-1133">Transmembrane helix</keyword>
<dbReference type="EMBL" id="BAABME010003772">
    <property type="protein sequence ID" value="GAA0160077.1"/>
    <property type="molecule type" value="Genomic_DNA"/>
</dbReference>
<dbReference type="SUPFAM" id="SSF48264">
    <property type="entry name" value="Cytochrome P450"/>
    <property type="match status" value="1"/>
</dbReference>
<evidence type="ECO:0000256" key="10">
    <source>
        <dbReference type="ARBA" id="ARBA00023136"/>
    </source>
</evidence>
<dbReference type="GO" id="GO:0005506">
    <property type="term" value="F:iron ion binding"/>
    <property type="evidence" value="ECO:0007669"/>
    <property type="project" value="InterPro"/>
</dbReference>
<keyword evidence="4 13" id="KW-0812">Transmembrane</keyword>
<dbReference type="InterPro" id="IPR002401">
    <property type="entry name" value="Cyt_P450_E_grp-I"/>
</dbReference>
<organism evidence="14 15">
    <name type="scientific">Lithospermum erythrorhizon</name>
    <name type="common">Purple gromwell</name>
    <name type="synonym">Lithospermum officinale var. erythrorhizon</name>
    <dbReference type="NCBI Taxonomy" id="34254"/>
    <lineage>
        <taxon>Eukaryota</taxon>
        <taxon>Viridiplantae</taxon>
        <taxon>Streptophyta</taxon>
        <taxon>Embryophyta</taxon>
        <taxon>Tracheophyta</taxon>
        <taxon>Spermatophyta</taxon>
        <taxon>Magnoliopsida</taxon>
        <taxon>eudicotyledons</taxon>
        <taxon>Gunneridae</taxon>
        <taxon>Pentapetalae</taxon>
        <taxon>asterids</taxon>
        <taxon>lamiids</taxon>
        <taxon>Boraginales</taxon>
        <taxon>Boraginaceae</taxon>
        <taxon>Boraginoideae</taxon>
        <taxon>Lithospermeae</taxon>
        <taxon>Lithospermum</taxon>
    </lineage>
</organism>
<dbReference type="GO" id="GO:0016705">
    <property type="term" value="F:oxidoreductase activity, acting on paired donors, with incorporation or reduction of molecular oxygen"/>
    <property type="evidence" value="ECO:0007669"/>
    <property type="project" value="InterPro"/>
</dbReference>
<keyword evidence="8 11" id="KW-0408">Iron</keyword>
<comment type="cofactor">
    <cofactor evidence="11">
        <name>heme</name>
        <dbReference type="ChEBI" id="CHEBI:30413"/>
    </cofactor>
</comment>
<dbReference type="InterPro" id="IPR036396">
    <property type="entry name" value="Cyt_P450_sf"/>
</dbReference>
<dbReference type="AlphaFoldDB" id="A0AAV3QD40"/>
<comment type="similarity">
    <text evidence="2 12">Belongs to the cytochrome P450 family.</text>
</comment>
<evidence type="ECO:0000256" key="8">
    <source>
        <dbReference type="ARBA" id="ARBA00023004"/>
    </source>
</evidence>
<evidence type="ECO:0000256" key="4">
    <source>
        <dbReference type="ARBA" id="ARBA00022692"/>
    </source>
</evidence>
<dbReference type="InterPro" id="IPR017972">
    <property type="entry name" value="Cyt_P450_CS"/>
</dbReference>
<evidence type="ECO:0000313" key="15">
    <source>
        <dbReference type="Proteomes" id="UP001454036"/>
    </source>
</evidence>
<dbReference type="InterPro" id="IPR001128">
    <property type="entry name" value="Cyt_P450"/>
</dbReference>
<evidence type="ECO:0000256" key="1">
    <source>
        <dbReference type="ARBA" id="ARBA00004370"/>
    </source>
</evidence>
<name>A0AAV3QD40_LITER</name>
<evidence type="ECO:0000256" key="11">
    <source>
        <dbReference type="PIRSR" id="PIRSR602401-1"/>
    </source>
</evidence>
<proteinExistence type="inferred from homology"/>
<keyword evidence="7 12" id="KW-0560">Oxidoreductase</keyword>
<keyword evidence="10 13" id="KW-0472">Membrane</keyword>
<dbReference type="Gene3D" id="1.10.630.10">
    <property type="entry name" value="Cytochrome P450"/>
    <property type="match status" value="1"/>
</dbReference>
<evidence type="ECO:0000256" key="5">
    <source>
        <dbReference type="ARBA" id="ARBA00022723"/>
    </source>
</evidence>
<protein>
    <submittedName>
        <fullName evidence="14">Oxygenase</fullName>
    </submittedName>
</protein>
<dbReference type="GO" id="GO:0020037">
    <property type="term" value="F:heme binding"/>
    <property type="evidence" value="ECO:0007669"/>
    <property type="project" value="InterPro"/>
</dbReference>
<dbReference type="GO" id="GO:0016020">
    <property type="term" value="C:membrane"/>
    <property type="evidence" value="ECO:0007669"/>
    <property type="project" value="UniProtKB-SubCell"/>
</dbReference>
<evidence type="ECO:0000256" key="13">
    <source>
        <dbReference type="SAM" id="Phobius"/>
    </source>
</evidence>
<dbReference type="PRINTS" id="PR00463">
    <property type="entry name" value="EP450I"/>
</dbReference>
<dbReference type="PROSITE" id="PS00086">
    <property type="entry name" value="CYTOCHROME_P450"/>
    <property type="match status" value="1"/>
</dbReference>
<dbReference type="FunFam" id="1.10.630.10:FF:000007">
    <property type="entry name" value="Cytochrome P450 76C4"/>
    <property type="match status" value="1"/>
</dbReference>
<evidence type="ECO:0000256" key="9">
    <source>
        <dbReference type="ARBA" id="ARBA00023033"/>
    </source>
</evidence>
<evidence type="ECO:0000313" key="14">
    <source>
        <dbReference type="EMBL" id="GAA0160077.1"/>
    </source>
</evidence>
<dbReference type="Pfam" id="PF00067">
    <property type="entry name" value="p450"/>
    <property type="match status" value="1"/>
</dbReference>
<dbReference type="Proteomes" id="UP001454036">
    <property type="component" value="Unassembled WGS sequence"/>
</dbReference>
<feature type="transmembrane region" description="Helical" evidence="13">
    <location>
        <begin position="6"/>
        <end position="26"/>
    </location>
</feature>
<dbReference type="PRINTS" id="PR00385">
    <property type="entry name" value="P450"/>
</dbReference>
<comment type="subcellular location">
    <subcellularLocation>
        <location evidence="1">Membrane</location>
    </subcellularLocation>
</comment>
<evidence type="ECO:0000256" key="12">
    <source>
        <dbReference type="RuleBase" id="RU000461"/>
    </source>
</evidence>